<dbReference type="PROSITE" id="PS52019">
    <property type="entry name" value="PKS_MFAS_DH"/>
    <property type="match status" value="1"/>
</dbReference>
<dbReference type="OrthoDB" id="329835at2759"/>
<dbReference type="Gene3D" id="1.10.1200.10">
    <property type="entry name" value="ACP-like"/>
    <property type="match status" value="1"/>
</dbReference>
<feature type="active site" description="Proton donor; for dehydratase activity" evidence="4">
    <location>
        <position position="1526"/>
    </location>
</feature>
<dbReference type="PANTHER" id="PTHR43775">
    <property type="entry name" value="FATTY ACID SYNTHASE"/>
    <property type="match status" value="1"/>
</dbReference>
<dbReference type="NCBIfam" id="TIGR04532">
    <property type="entry name" value="PT_fungal_PKS"/>
    <property type="match status" value="1"/>
</dbReference>
<feature type="region of interest" description="Disordered" evidence="5">
    <location>
        <begin position="1579"/>
        <end position="1600"/>
    </location>
</feature>
<dbReference type="PROSITE" id="PS50075">
    <property type="entry name" value="CARRIER"/>
    <property type="match status" value="1"/>
</dbReference>
<dbReference type="InterPro" id="IPR032088">
    <property type="entry name" value="SAT"/>
</dbReference>
<feature type="active site" description="Proton acceptor; for dehydratase activity" evidence="4">
    <location>
        <position position="1336"/>
    </location>
</feature>
<dbReference type="InterPro" id="IPR016036">
    <property type="entry name" value="Malonyl_transacylase_ACP-bd"/>
</dbReference>
<dbReference type="Pfam" id="PF02801">
    <property type="entry name" value="Ketoacyl-synt_C"/>
    <property type="match status" value="1"/>
</dbReference>
<gene>
    <name evidence="9" type="ORF">ARAM_002866</name>
</gene>
<feature type="region of interest" description="N-terminal hotdog fold" evidence="4">
    <location>
        <begin position="1303"/>
        <end position="1442"/>
    </location>
</feature>
<dbReference type="InterPro" id="IPR016039">
    <property type="entry name" value="Thiolase-like"/>
</dbReference>
<dbReference type="InterPro" id="IPR050091">
    <property type="entry name" value="PKS_NRPS_Biosynth_Enz"/>
</dbReference>
<dbReference type="CDD" id="cd00833">
    <property type="entry name" value="PKS"/>
    <property type="match status" value="1"/>
</dbReference>
<dbReference type="SUPFAM" id="SSF47336">
    <property type="entry name" value="ACP-like"/>
    <property type="match status" value="1"/>
</dbReference>
<dbReference type="InterPro" id="IPR049900">
    <property type="entry name" value="PKS_mFAS_DH"/>
</dbReference>
<evidence type="ECO:0000256" key="2">
    <source>
        <dbReference type="ARBA" id="ARBA00022553"/>
    </source>
</evidence>
<evidence type="ECO:0000259" key="8">
    <source>
        <dbReference type="PROSITE" id="PS52019"/>
    </source>
</evidence>
<dbReference type="SUPFAM" id="SSF52151">
    <property type="entry name" value="FabD/lysophospholipase-like"/>
    <property type="match status" value="1"/>
</dbReference>
<dbReference type="Pfam" id="PF22621">
    <property type="entry name" value="CurL-like_PKS_C"/>
    <property type="match status" value="1"/>
</dbReference>
<feature type="compositionally biased region" description="Low complexity" evidence="5">
    <location>
        <begin position="1582"/>
        <end position="1594"/>
    </location>
</feature>
<dbReference type="PROSITE" id="PS52004">
    <property type="entry name" value="KS3_2"/>
    <property type="match status" value="1"/>
</dbReference>
<evidence type="ECO:0000256" key="1">
    <source>
        <dbReference type="ARBA" id="ARBA00022450"/>
    </source>
</evidence>
<evidence type="ECO:0000313" key="9">
    <source>
        <dbReference type="EMBL" id="KKK15908.1"/>
    </source>
</evidence>
<dbReference type="FunFam" id="3.40.366.10:FF:000017">
    <property type="entry name" value="Non-reducing polyketide synthase aptA"/>
    <property type="match status" value="1"/>
</dbReference>
<accession>A0A0F8U8L6</accession>
<dbReference type="InterPro" id="IPR014031">
    <property type="entry name" value="Ketoacyl_synth_C"/>
</dbReference>
<protein>
    <submittedName>
        <fullName evidence="9">Uncharacterized protein</fullName>
    </submittedName>
</protein>
<dbReference type="STRING" id="308745.A0A0F8U8L6"/>
<proteinExistence type="predicted"/>
<comment type="caution">
    <text evidence="9">The sequence shown here is derived from an EMBL/GenBank/DDBJ whole genome shotgun (WGS) entry which is preliminary data.</text>
</comment>
<organism evidence="9 10">
    <name type="scientific">Aspergillus rambellii</name>
    <dbReference type="NCBI Taxonomy" id="308745"/>
    <lineage>
        <taxon>Eukaryota</taxon>
        <taxon>Fungi</taxon>
        <taxon>Dikarya</taxon>
        <taxon>Ascomycota</taxon>
        <taxon>Pezizomycotina</taxon>
        <taxon>Eurotiomycetes</taxon>
        <taxon>Eurotiomycetidae</taxon>
        <taxon>Eurotiales</taxon>
        <taxon>Aspergillaceae</taxon>
        <taxon>Aspergillus</taxon>
        <taxon>Aspergillus subgen. Nidulantes</taxon>
    </lineage>
</organism>
<feature type="compositionally biased region" description="Low complexity" evidence="5">
    <location>
        <begin position="1662"/>
        <end position="1685"/>
    </location>
</feature>
<dbReference type="GO" id="GO:0044550">
    <property type="term" value="P:secondary metabolite biosynthetic process"/>
    <property type="evidence" value="ECO:0007669"/>
    <property type="project" value="TreeGrafter"/>
</dbReference>
<reference evidence="9 10" key="1">
    <citation type="submission" date="2015-02" db="EMBL/GenBank/DDBJ databases">
        <title>Draft Genome Sequences of Two Closely-Related Aflatoxigenic Aspergillus Species Obtained from the Cote d'Ivoire.</title>
        <authorList>
            <person name="Moore G.G."/>
            <person name="Beltz S.B."/>
            <person name="Mack B.M."/>
        </authorList>
    </citation>
    <scope>NUCLEOTIDE SEQUENCE [LARGE SCALE GENOMIC DNA]</scope>
    <source>
        <strain evidence="9 10">SRRC1468</strain>
    </source>
</reference>
<evidence type="ECO:0000313" key="10">
    <source>
        <dbReference type="Proteomes" id="UP000034291"/>
    </source>
</evidence>
<dbReference type="Proteomes" id="UP000034291">
    <property type="component" value="Unassembled WGS sequence"/>
</dbReference>
<dbReference type="InterPro" id="IPR009081">
    <property type="entry name" value="PP-bd_ACP"/>
</dbReference>
<dbReference type="Pfam" id="PF00550">
    <property type="entry name" value="PP-binding"/>
    <property type="match status" value="1"/>
</dbReference>
<dbReference type="InterPro" id="IPR014030">
    <property type="entry name" value="Ketoacyl_synth_N"/>
</dbReference>
<evidence type="ECO:0000256" key="4">
    <source>
        <dbReference type="PROSITE-ProRule" id="PRU01363"/>
    </source>
</evidence>
<dbReference type="SMART" id="SM00827">
    <property type="entry name" value="PKS_AT"/>
    <property type="match status" value="1"/>
</dbReference>
<dbReference type="SUPFAM" id="SSF55048">
    <property type="entry name" value="Probable ACP-binding domain of malonyl-CoA ACP transacylase"/>
    <property type="match status" value="1"/>
</dbReference>
<dbReference type="Gene3D" id="3.30.70.3290">
    <property type="match status" value="1"/>
</dbReference>
<evidence type="ECO:0000256" key="5">
    <source>
        <dbReference type="SAM" id="MobiDB-lite"/>
    </source>
</evidence>
<dbReference type="SUPFAM" id="SSF53901">
    <property type="entry name" value="Thiolase-like"/>
    <property type="match status" value="1"/>
</dbReference>
<feature type="region of interest" description="Disordered" evidence="5">
    <location>
        <begin position="1629"/>
        <end position="1707"/>
    </location>
</feature>
<dbReference type="GO" id="GO:0006633">
    <property type="term" value="P:fatty acid biosynthetic process"/>
    <property type="evidence" value="ECO:0007669"/>
    <property type="project" value="TreeGrafter"/>
</dbReference>
<keyword evidence="1" id="KW-0596">Phosphopantetheine</keyword>
<feature type="region of interest" description="C-terminal hotdog fold" evidence="4">
    <location>
        <begin position="1468"/>
        <end position="1627"/>
    </location>
</feature>
<dbReference type="Pfam" id="PF00109">
    <property type="entry name" value="ketoacyl-synt"/>
    <property type="match status" value="1"/>
</dbReference>
<feature type="domain" description="Ketosynthase family 3 (KS3)" evidence="7">
    <location>
        <begin position="384"/>
        <end position="815"/>
    </location>
</feature>
<evidence type="ECO:0000259" key="7">
    <source>
        <dbReference type="PROSITE" id="PS52004"/>
    </source>
</evidence>
<dbReference type="InterPro" id="IPR014043">
    <property type="entry name" value="Acyl_transferase_dom"/>
</dbReference>
<keyword evidence="2" id="KW-0597">Phosphoprotein</keyword>
<feature type="domain" description="Carrier" evidence="6">
    <location>
        <begin position="1718"/>
        <end position="1793"/>
    </location>
</feature>
<dbReference type="Pfam" id="PF16073">
    <property type="entry name" value="SAT"/>
    <property type="match status" value="1"/>
</dbReference>
<dbReference type="Gene3D" id="3.10.129.110">
    <property type="entry name" value="Polyketide synthase dehydratase"/>
    <property type="match status" value="1"/>
</dbReference>
<dbReference type="InterPro" id="IPR030918">
    <property type="entry name" value="PT_fungal_PKS"/>
</dbReference>
<dbReference type="EMBL" id="JZBS01003146">
    <property type="protein sequence ID" value="KKK15908.1"/>
    <property type="molecule type" value="Genomic_DNA"/>
</dbReference>
<dbReference type="Pfam" id="PF00698">
    <property type="entry name" value="Acyl_transf_1"/>
    <property type="match status" value="1"/>
</dbReference>
<keyword evidence="10" id="KW-1185">Reference proteome</keyword>
<dbReference type="PANTHER" id="PTHR43775:SF37">
    <property type="entry name" value="SI:DKEY-61P9.11"/>
    <property type="match status" value="1"/>
</dbReference>
<keyword evidence="3" id="KW-0808">Transferase</keyword>
<dbReference type="InterPro" id="IPR036736">
    <property type="entry name" value="ACP-like_sf"/>
</dbReference>
<name>A0A0F8U8L6_9EURO</name>
<dbReference type="InterPro" id="IPR020841">
    <property type="entry name" value="PKS_Beta-ketoAc_synthase_dom"/>
</dbReference>
<dbReference type="GO" id="GO:0004312">
    <property type="term" value="F:fatty acid synthase activity"/>
    <property type="evidence" value="ECO:0007669"/>
    <property type="project" value="TreeGrafter"/>
</dbReference>
<dbReference type="Gene3D" id="3.40.47.10">
    <property type="match status" value="1"/>
</dbReference>
<feature type="domain" description="PKS/mFAS DH" evidence="8">
    <location>
        <begin position="1303"/>
        <end position="1627"/>
    </location>
</feature>
<evidence type="ECO:0000256" key="3">
    <source>
        <dbReference type="ARBA" id="ARBA00022679"/>
    </source>
</evidence>
<dbReference type="InterPro" id="IPR042104">
    <property type="entry name" value="PKS_dehydratase_sf"/>
</dbReference>
<dbReference type="InterPro" id="IPR016035">
    <property type="entry name" value="Acyl_Trfase/lysoPLipase"/>
</dbReference>
<sequence length="1793" mass="195509">MKLFFFSNKFPPDDLLDLFRRLRLQAKSPGHVLLRRLLEETTVVVREEIRRLPAGLRSLIPPFQSILDLAESFNWHRGPLSGTLECVFLCLVPLCLFVGDYEIRPHEFSFHRGNSLFTGLGLGFLAATAIVASPSILDVPVTAAEVIRIAFRVGLVLYRKSQDLEPRAVDAPLESWTTVVRGLDEETVREELDKFNTSTETPSPSCIYISVVEPDGSVFVNGPPSNLRKLFSTSERLGSAPRAPLPVYGGPCHAAHLYNHSHSSWVVKEVRPDIALRDCSDAANLLSMADGKPLACQTGFDLFESAAYILLTSIIRWGDVSEAINDAADWPNANTLQLEVFRSSAVVDGLMSTLQLANPDATPTVQDLVHWIFDGSCPPASSPDEKIAVVGMSCRLPGGADDLERFWELLKEGRDVHGKIPADRFDVNTHIDVTGKRINTSQTPFGCFIDNPGLFDAGFFDMSPREAGQTDPTHRLALLTAYEALEQSGYVPDRTRSTTRATVGTIYGQCSDDYREANAGQDIDMYFIPGNYRAFAPGRISYFFKFSGPSFNCDTACSASLTSVQIACSALSRGEADMVVAGGLNIITSSDSFSGLSRAFFLSKTGGCKVFDDGADGYCRADGIGSIVLKRLSDAQQDNDNILGVILATATNHSSAAISITQPHAPTQEELYRNILRQAGVSPLDVDLVEMHGTGTQAGDAAEIESVTKVFCPSAAPRRTHPLHIGSVKANLGHGEAAAGITALIKALLIFQHHEIPKHIGIKTTLNSKFPDLQRMNICIPREAIPWSPSPDRKRYIMVNNFSAAGGNTSLLLEEPPVRPDPQGCPQTRFVVAVSAKSVKSLKANLEALTSHLVANPTLNLANLAYTTTARRMHHNHRIAVHGSSIQDIIKSLQQRLPGVESQPKIHKSPPVAFVFSGQGSFYSGIGRQLFEGCLPYRKEIQQLDEICTLHGFPSILPCISSQGTDHAEATPPLIAQLVTVCVQIALCRLWNILGVTPRAVIGASLGEYAALYAAGVLSASDAIFLVGQRALLLQELCTMNSHSMLAIQATVDMIRESAEGKPYEVSCINAHNNVTIAGYAPDIADIQASMQSQGYRTVRLNVPFAFHSSQVEPLLDRFDQVSQAVTFRDARVPVISPLLADVIAAGGGKINNSYLREATRAPVRFAEALEKAREIGLVDSKTAWVEIGVHQAYSSAVRAVFSGLEVMVPSLRADESNWHTLAASMSVLQEAGVASLNWNEWYRHSESELRLLDLPSYRWNLKKHWIQYNGDWLLVKDKGSNGRSGAAGLPPAVSSFRTPLLHHVVEESFSQEGRGVVVMQSDIMDGDFFAVASGHQMSGRPVVSVFAYTDMALSLANYMYSRLRPQSPLPAMDFGNVRILQGLIPRKDRSRSQWVRLRMEADLKRSAMQFSLSGVPDQASVGEEDLATATIGYVDSPPQIWTDDWADYAHLVTSRIETLHHLADQGHASRLSRDMVYSLFKNVVDYAELYRGIQSAVLHGLEAVADVVLAPSKQGKWTAPPHHIDNITHIAGLVLNAGHATDHSTTIYVMDGWKSMRFARPLVPGEVYRSYVKMNPAARDTTTTTSSSSSSSSGTYTGDVHILHGNEVIGLVRAMALRPLPRILMRRFFDPPDQPEQRYPTSPRQPLLRMPAEPPRLSLQTSPSSSSSSSSTTTTTTTTTESSSPQLKHSSDAGILTPRENDEAEHPCCPEAEKAAGRESKLVRNAVALLAAETGVELGELHDETLFSAIGVDSLLSLVLVEKFALELGVEIPGSFFLESPSIAELKAYISG</sequence>
<dbReference type="SMART" id="SM00825">
    <property type="entry name" value="PKS_KS"/>
    <property type="match status" value="1"/>
</dbReference>
<evidence type="ECO:0000259" key="6">
    <source>
        <dbReference type="PROSITE" id="PS50075"/>
    </source>
</evidence>
<dbReference type="Gene3D" id="3.40.366.10">
    <property type="entry name" value="Malonyl-Coenzyme A Acyl Carrier Protein, domain 2"/>
    <property type="match status" value="1"/>
</dbReference>
<dbReference type="InterPro" id="IPR001227">
    <property type="entry name" value="Ac_transferase_dom_sf"/>
</dbReference>